<accession>A0A6L2LWX1</accession>
<gene>
    <name evidence="2" type="ORF">Tci_038244</name>
</gene>
<protein>
    <submittedName>
        <fullName evidence="2">Uncharacterized protein</fullName>
    </submittedName>
</protein>
<evidence type="ECO:0000256" key="1">
    <source>
        <dbReference type="SAM" id="MobiDB-lite"/>
    </source>
</evidence>
<name>A0A6L2LWX1_TANCI</name>
<dbReference type="EMBL" id="BKCJ010005352">
    <property type="protein sequence ID" value="GEU66266.1"/>
    <property type="molecule type" value="Genomic_DNA"/>
</dbReference>
<comment type="caution">
    <text evidence="2">The sequence shown here is derived from an EMBL/GenBank/DDBJ whole genome shotgun (WGS) entry which is preliminary data.</text>
</comment>
<feature type="region of interest" description="Disordered" evidence="1">
    <location>
        <begin position="185"/>
        <end position="220"/>
    </location>
</feature>
<dbReference type="AlphaFoldDB" id="A0A6L2LWX1"/>
<sequence length="340" mass="36663">MAALVICISSDVSVESVGSSFPRVILIASIYVEVLVAPEVGVTVIASPTGVLELDTHSSLEADLSESSPPPVSVAPMVSPFLFSDDLEALTVRKSVRRLPSHHLALRHTSHHLDHFTFESSSGHSSSDHSSSRHSILGHSLPRHASLDTTIADSYTLSRFVHPPLARTLWCSEAYLRWRSSSLSTMYPPTTSESSARDSSSESSAGPSRKRCRSPAATVTSSTHATRALVLSRADLLPTHKRFMDSISLEDSLEEDINTDVLEDTEVDATTAEVAVDRDVVTGVDACIDMEVDVGVDVKDEVKDEVESSDRGTMEVGVDMDVGIDILEGMLMPGVVEHLE</sequence>
<evidence type="ECO:0000313" key="2">
    <source>
        <dbReference type="EMBL" id="GEU66266.1"/>
    </source>
</evidence>
<proteinExistence type="predicted"/>
<reference evidence="2" key="1">
    <citation type="journal article" date="2019" name="Sci. Rep.">
        <title>Draft genome of Tanacetum cinerariifolium, the natural source of mosquito coil.</title>
        <authorList>
            <person name="Yamashiro T."/>
            <person name="Shiraishi A."/>
            <person name="Satake H."/>
            <person name="Nakayama K."/>
        </authorList>
    </citation>
    <scope>NUCLEOTIDE SEQUENCE</scope>
</reference>
<organism evidence="2">
    <name type="scientific">Tanacetum cinerariifolium</name>
    <name type="common">Dalmatian daisy</name>
    <name type="synonym">Chrysanthemum cinerariifolium</name>
    <dbReference type="NCBI Taxonomy" id="118510"/>
    <lineage>
        <taxon>Eukaryota</taxon>
        <taxon>Viridiplantae</taxon>
        <taxon>Streptophyta</taxon>
        <taxon>Embryophyta</taxon>
        <taxon>Tracheophyta</taxon>
        <taxon>Spermatophyta</taxon>
        <taxon>Magnoliopsida</taxon>
        <taxon>eudicotyledons</taxon>
        <taxon>Gunneridae</taxon>
        <taxon>Pentapetalae</taxon>
        <taxon>asterids</taxon>
        <taxon>campanulids</taxon>
        <taxon>Asterales</taxon>
        <taxon>Asteraceae</taxon>
        <taxon>Asteroideae</taxon>
        <taxon>Anthemideae</taxon>
        <taxon>Anthemidinae</taxon>
        <taxon>Tanacetum</taxon>
    </lineage>
</organism>